<feature type="transmembrane region" description="Helical" evidence="1">
    <location>
        <begin position="42"/>
        <end position="70"/>
    </location>
</feature>
<evidence type="ECO:0000313" key="2">
    <source>
        <dbReference type="EMBL" id="GAA1959709.1"/>
    </source>
</evidence>
<proteinExistence type="predicted"/>
<dbReference type="Proteomes" id="UP001499854">
    <property type="component" value="Unassembled WGS sequence"/>
</dbReference>
<feature type="transmembrane region" description="Helical" evidence="1">
    <location>
        <begin position="90"/>
        <end position="108"/>
    </location>
</feature>
<keyword evidence="3" id="KW-1185">Reference proteome</keyword>
<evidence type="ECO:0000313" key="3">
    <source>
        <dbReference type="Proteomes" id="UP001499854"/>
    </source>
</evidence>
<keyword evidence="1" id="KW-1133">Transmembrane helix</keyword>
<organism evidence="2 3">
    <name type="scientific">Catenulispora subtropica</name>
    <dbReference type="NCBI Taxonomy" id="450798"/>
    <lineage>
        <taxon>Bacteria</taxon>
        <taxon>Bacillati</taxon>
        <taxon>Actinomycetota</taxon>
        <taxon>Actinomycetes</taxon>
        <taxon>Catenulisporales</taxon>
        <taxon>Catenulisporaceae</taxon>
        <taxon>Catenulispora</taxon>
    </lineage>
</organism>
<reference evidence="3" key="1">
    <citation type="journal article" date="2019" name="Int. J. Syst. Evol. Microbiol.">
        <title>The Global Catalogue of Microorganisms (GCM) 10K type strain sequencing project: providing services to taxonomists for standard genome sequencing and annotation.</title>
        <authorList>
            <consortium name="The Broad Institute Genomics Platform"/>
            <consortium name="The Broad Institute Genome Sequencing Center for Infectious Disease"/>
            <person name="Wu L."/>
            <person name="Ma J."/>
        </authorList>
    </citation>
    <scope>NUCLEOTIDE SEQUENCE [LARGE SCALE GENOMIC DNA]</scope>
    <source>
        <strain evidence="3">JCM 16013</strain>
    </source>
</reference>
<dbReference type="EMBL" id="BAAAQM010000006">
    <property type="protein sequence ID" value="GAA1959709.1"/>
    <property type="molecule type" value="Genomic_DNA"/>
</dbReference>
<protein>
    <submittedName>
        <fullName evidence="2">Uncharacterized protein</fullName>
    </submittedName>
</protein>
<evidence type="ECO:0000256" key="1">
    <source>
        <dbReference type="SAM" id="Phobius"/>
    </source>
</evidence>
<feature type="transmembrane region" description="Helical" evidence="1">
    <location>
        <begin position="12"/>
        <end position="30"/>
    </location>
</feature>
<name>A0ABP5CAA1_9ACTN</name>
<comment type="caution">
    <text evidence="2">The sequence shown here is derived from an EMBL/GenBank/DDBJ whole genome shotgun (WGS) entry which is preliminary data.</text>
</comment>
<gene>
    <name evidence="2" type="ORF">GCM10009838_15070</name>
</gene>
<accession>A0ABP5CAA1</accession>
<keyword evidence="1" id="KW-0812">Transmembrane</keyword>
<sequence>MHPDSRLEPVATLSTAFIGGIVATAGLAAIGGTRHVDVDLAAYVGLAAVLGLGARWWAAPTAAFILWLFYDGFLVGRHGDLVWHGAMDGWRLGFIGAGALGGLLMGRVTRFAVAVRHR</sequence>
<keyword evidence="1" id="KW-0472">Membrane</keyword>